<feature type="region of interest" description="Disordered" evidence="4">
    <location>
        <begin position="150"/>
        <end position="184"/>
    </location>
</feature>
<evidence type="ECO:0000313" key="6">
    <source>
        <dbReference type="Proteomes" id="UP000808372"/>
    </source>
</evidence>
<feature type="region of interest" description="Disordered" evidence="4">
    <location>
        <begin position="330"/>
        <end position="426"/>
    </location>
</feature>
<reference evidence="7" key="1">
    <citation type="submission" date="2025-08" db="UniProtKB">
        <authorList>
            <consortium name="RefSeq"/>
        </authorList>
    </citation>
    <scope>IDENTIFICATION</scope>
    <source>
        <tissue evidence="7">White muscle</tissue>
    </source>
</reference>
<dbReference type="AlphaFoldDB" id="A0A8U1F726"/>
<keyword evidence="3" id="KW-0862">Zinc</keyword>
<dbReference type="SUPFAM" id="SSF57667">
    <property type="entry name" value="beta-beta-alpha zinc fingers"/>
    <property type="match status" value="1"/>
</dbReference>
<dbReference type="GeneID" id="120064516"/>
<feature type="compositionally biased region" description="Low complexity" evidence="4">
    <location>
        <begin position="387"/>
        <end position="414"/>
    </location>
</feature>
<dbReference type="KEGG" id="snh:120064516"/>
<evidence type="ECO:0000313" key="7">
    <source>
        <dbReference type="RefSeq" id="XP_038871061.1"/>
    </source>
</evidence>
<evidence type="ECO:0000259" key="5">
    <source>
        <dbReference type="PROSITE" id="PS00028"/>
    </source>
</evidence>
<organism evidence="6 7">
    <name type="scientific">Salvelinus namaycush</name>
    <name type="common">Lake trout</name>
    <name type="synonym">Salmo namaycush</name>
    <dbReference type="NCBI Taxonomy" id="8040"/>
    <lineage>
        <taxon>Eukaryota</taxon>
        <taxon>Metazoa</taxon>
        <taxon>Chordata</taxon>
        <taxon>Craniata</taxon>
        <taxon>Vertebrata</taxon>
        <taxon>Euteleostomi</taxon>
        <taxon>Actinopterygii</taxon>
        <taxon>Neopterygii</taxon>
        <taxon>Teleostei</taxon>
        <taxon>Protacanthopterygii</taxon>
        <taxon>Salmoniformes</taxon>
        <taxon>Salmonidae</taxon>
        <taxon>Salmoninae</taxon>
        <taxon>Salvelinus</taxon>
    </lineage>
</organism>
<dbReference type="GO" id="GO:0005634">
    <property type="term" value="C:nucleus"/>
    <property type="evidence" value="ECO:0007669"/>
    <property type="project" value="TreeGrafter"/>
</dbReference>
<feature type="compositionally biased region" description="Basic and acidic residues" evidence="4">
    <location>
        <begin position="366"/>
        <end position="378"/>
    </location>
</feature>
<feature type="compositionally biased region" description="Polar residues" evidence="4">
    <location>
        <begin position="160"/>
        <end position="169"/>
    </location>
</feature>
<dbReference type="InterPro" id="IPR013087">
    <property type="entry name" value="Znf_C2H2_type"/>
</dbReference>
<sequence>MACYYIVISSTHLSNGHFRNIKGVFRGPLSKNGNKNLDYAEKERTTTMAKALEDPKANFYCDLCDKQYCKHQEFDNHINSYDHAHKQRLKELKQREFARNVASKTRKDERKQERALRRIHELAEQRREIHCAPGSGPKFKSTTVAVEGSFRDSCTDGPSEESNNSTVLETGTHNHTSTSTGLATNSKTQKTLYWPYTGKAKKQNYNRHKIAFSFSFPKKASVKLKSSAAVFCDNTEEGSKECVRRQKLRMPFVELNILDSPTAQEKGLGHGTVEAIGTQPGDLSPNSVSFSEWSQRSSDALARSDIPMPPQASHLCSVLVNSEDMARPYVSSVSQLPASPDDPDTVLDRQNSEETQRNSPTEAEPETSKHQQAHKIEESVCGEEDSSISSFSSEVVSGSDGPPENGSSSSQSSQCPGTVREEQKGEDITVVVKNLSCPFTKPSQPFFSVLSRDGNTVLQWPTEMLTFTRTEPCLSYSCNPLHFDFRASHQWQSRAKMLHRQKTSLDKSCQHSPRSHPTHQECHSPQPTQIQRFHPGVRVQDERGFMESLRPGGTTVTASPYHNHRPPCFHPQHPSDGMEKHHCLVQIQTHRHVLHHHQQHQVFPGKMKQVLSGSPVAVSPSCPPMLHPVHLSPSPMSSMPTRSITIRHTILHHQHHHRAAFLPQHPQPTLLPHVLPVPVSSLPMGAEMCPSGPYPPPFVTSPPQLSVMAPPSLHHHPMAVTFHAMPRPAMFPSMMQPHPHPTVIPLQPMFL</sequence>
<proteinExistence type="predicted"/>
<dbReference type="InterPro" id="IPR036236">
    <property type="entry name" value="Znf_C2H2_sf"/>
</dbReference>
<keyword evidence="6" id="KW-1185">Reference proteome</keyword>
<evidence type="ECO:0000256" key="1">
    <source>
        <dbReference type="ARBA" id="ARBA00022723"/>
    </source>
</evidence>
<dbReference type="PROSITE" id="PS00028">
    <property type="entry name" value="ZINC_FINGER_C2H2_1"/>
    <property type="match status" value="1"/>
</dbReference>
<feature type="compositionally biased region" description="Basic and acidic residues" evidence="4">
    <location>
        <begin position="346"/>
        <end position="356"/>
    </location>
</feature>
<feature type="compositionally biased region" description="Low complexity" evidence="4">
    <location>
        <begin position="170"/>
        <end position="181"/>
    </location>
</feature>
<feature type="compositionally biased region" description="Polar residues" evidence="4">
    <location>
        <begin position="284"/>
        <end position="295"/>
    </location>
</feature>
<evidence type="ECO:0000256" key="4">
    <source>
        <dbReference type="SAM" id="MobiDB-lite"/>
    </source>
</evidence>
<gene>
    <name evidence="7" type="primary">LOC120064516</name>
</gene>
<name>A0A8U1F726_SALNM</name>
<dbReference type="GO" id="GO:0008270">
    <property type="term" value="F:zinc ion binding"/>
    <property type="evidence" value="ECO:0007669"/>
    <property type="project" value="UniProtKB-KW"/>
</dbReference>
<feature type="domain" description="C2H2-type" evidence="5">
    <location>
        <begin position="61"/>
        <end position="83"/>
    </location>
</feature>
<keyword evidence="2" id="KW-0863">Zinc-finger</keyword>
<dbReference type="PANTHER" id="PTHR17614">
    <property type="entry name" value="ZINC FINGER-CONTAINING"/>
    <property type="match status" value="1"/>
</dbReference>
<protein>
    <submittedName>
        <fullName evidence="7">Zinc finger protein 804A-like</fullName>
    </submittedName>
</protein>
<accession>A0A8U1F726</accession>
<dbReference type="Proteomes" id="UP000808372">
    <property type="component" value="Chromosome 19"/>
</dbReference>
<evidence type="ECO:0000256" key="3">
    <source>
        <dbReference type="ARBA" id="ARBA00022833"/>
    </source>
</evidence>
<keyword evidence="1" id="KW-0479">Metal-binding</keyword>
<dbReference type="RefSeq" id="XP_038871061.1">
    <property type="nucleotide sequence ID" value="XM_039015133.1"/>
</dbReference>
<evidence type="ECO:0000256" key="2">
    <source>
        <dbReference type="ARBA" id="ARBA00022771"/>
    </source>
</evidence>
<feature type="region of interest" description="Disordered" evidence="4">
    <location>
        <begin position="263"/>
        <end position="295"/>
    </location>
</feature>
<dbReference type="PANTHER" id="PTHR17614:SF13">
    <property type="entry name" value="ZINC FINGER PROTEIN 804A"/>
    <property type="match status" value="1"/>
</dbReference>
<feature type="region of interest" description="Disordered" evidence="4">
    <location>
        <begin position="507"/>
        <end position="528"/>
    </location>
</feature>
<dbReference type="InterPro" id="IPR052445">
    <property type="entry name" value="ZnF-G_patch_domain"/>
</dbReference>